<evidence type="ECO:0000313" key="10">
    <source>
        <dbReference type="Proteomes" id="UP000504632"/>
    </source>
</evidence>
<dbReference type="OrthoDB" id="5841574at2759"/>
<dbReference type="Proteomes" id="UP000504632">
    <property type="component" value="Chromosome 1"/>
</dbReference>
<feature type="chain" id="PRO_5027144607" description="Phospholipase A2" evidence="8">
    <location>
        <begin position="18"/>
        <end position="146"/>
    </location>
</feature>
<evidence type="ECO:0000256" key="7">
    <source>
        <dbReference type="PIRSR" id="PIRSR601211-3"/>
    </source>
</evidence>
<dbReference type="GeneID" id="115805417"/>
<keyword evidence="8" id="KW-0732">Signal</keyword>
<dbReference type="EC" id="3.1.1.4" evidence="8"/>
<dbReference type="InterPro" id="IPR036444">
    <property type="entry name" value="PLipase_A2_dom_sf"/>
</dbReference>
<evidence type="ECO:0000313" key="11">
    <source>
        <dbReference type="RefSeq" id="XP_030621855.1"/>
    </source>
</evidence>
<feature type="disulfide bond" evidence="7">
    <location>
        <begin position="65"/>
        <end position="124"/>
    </location>
</feature>
<dbReference type="PANTHER" id="PTHR11716">
    <property type="entry name" value="PHOSPHOLIPASE A2 FAMILY MEMBER"/>
    <property type="match status" value="1"/>
</dbReference>
<dbReference type="GO" id="GO:0005543">
    <property type="term" value="F:phospholipid binding"/>
    <property type="evidence" value="ECO:0007669"/>
    <property type="project" value="TreeGrafter"/>
</dbReference>
<feature type="disulfide bond" evidence="7">
    <location>
        <begin position="82"/>
        <end position="110"/>
    </location>
</feature>
<gene>
    <name evidence="11" type="primary">LOC115805417</name>
</gene>
<keyword evidence="6" id="KW-0479">Metal-binding</keyword>
<reference evidence="11" key="1">
    <citation type="submission" date="2025-08" db="UniProtKB">
        <authorList>
            <consortium name="RefSeq"/>
        </authorList>
    </citation>
    <scope>IDENTIFICATION</scope>
</reference>
<dbReference type="InterPro" id="IPR033112">
    <property type="entry name" value="PLA2_Asp_AS"/>
</dbReference>
<dbReference type="FunFam" id="1.20.90.10:FF:000007">
    <property type="entry name" value="Acidic phospholipase A2"/>
    <property type="match status" value="1"/>
</dbReference>
<keyword evidence="8" id="KW-0443">Lipid metabolism</keyword>
<dbReference type="SMART" id="SM00085">
    <property type="entry name" value="PA2c"/>
    <property type="match status" value="1"/>
</dbReference>
<dbReference type="GO" id="GO:0005509">
    <property type="term" value="F:calcium ion binding"/>
    <property type="evidence" value="ECO:0007669"/>
    <property type="project" value="InterPro"/>
</dbReference>
<evidence type="ECO:0000256" key="2">
    <source>
        <dbReference type="ARBA" id="ARBA00007892"/>
    </source>
</evidence>
<comment type="cofactor">
    <cofactor evidence="6">
        <name>Ca(2+)</name>
        <dbReference type="ChEBI" id="CHEBI:29108"/>
    </cofactor>
    <text evidence="6">Binds 1 Ca(2+) ion per subunit.</text>
</comment>
<sequence length="146" mass="15671">MHLSIVLVLSAACAIHGATLPKALWEFGGTIQCVQPGVNPLIYNEYGCWCGLGGGGTPKDAIDRCCRVHDLCYESAGDSAACAGALPHLKSYSFTCSNQRVICSSSNDACQAAVCECDRAAAHCFANYNYVYNSDYKYLDSKVYCN</sequence>
<dbReference type="InterPro" id="IPR016090">
    <property type="entry name" value="PLA2-like_dom"/>
</dbReference>
<evidence type="ECO:0000256" key="8">
    <source>
        <dbReference type="RuleBase" id="RU361236"/>
    </source>
</evidence>
<feature type="disulfide bond" evidence="7">
    <location>
        <begin position="50"/>
        <end position="66"/>
    </location>
</feature>
<dbReference type="GO" id="GO:0006644">
    <property type="term" value="P:phospholipid metabolic process"/>
    <property type="evidence" value="ECO:0007669"/>
    <property type="project" value="InterPro"/>
</dbReference>
<evidence type="ECO:0000256" key="5">
    <source>
        <dbReference type="PIRSR" id="PIRSR601211-1"/>
    </source>
</evidence>
<dbReference type="Pfam" id="PF00068">
    <property type="entry name" value="Phospholip_A2_1"/>
    <property type="match status" value="1"/>
</dbReference>
<feature type="signal peptide" evidence="8">
    <location>
        <begin position="1"/>
        <end position="17"/>
    </location>
</feature>
<dbReference type="AlphaFoldDB" id="A0A6J2UN85"/>
<dbReference type="InParanoid" id="A0A6J2UN85"/>
<dbReference type="InterPro" id="IPR001211">
    <property type="entry name" value="PLA2"/>
</dbReference>
<evidence type="ECO:0000256" key="1">
    <source>
        <dbReference type="ARBA" id="ARBA00004613"/>
    </source>
</evidence>
<feature type="binding site" evidence="6">
    <location>
        <position position="53"/>
    </location>
    <ligand>
        <name>Ca(2+)</name>
        <dbReference type="ChEBI" id="CHEBI:29108"/>
    </ligand>
</feature>
<dbReference type="GO" id="GO:0050482">
    <property type="term" value="P:arachidonate secretion"/>
    <property type="evidence" value="ECO:0007669"/>
    <property type="project" value="InterPro"/>
</dbReference>
<feature type="binding site" evidence="6">
    <location>
        <position position="70"/>
    </location>
    <ligand>
        <name>Ca(2+)</name>
        <dbReference type="ChEBI" id="CHEBI:29108"/>
    </ligand>
</feature>
<keyword evidence="6 8" id="KW-0106">Calcium</keyword>
<evidence type="ECO:0000259" key="9">
    <source>
        <dbReference type="SMART" id="SM00085"/>
    </source>
</evidence>
<organism evidence="10 11">
    <name type="scientific">Chanos chanos</name>
    <name type="common">Milkfish</name>
    <name type="synonym">Mugil chanos</name>
    <dbReference type="NCBI Taxonomy" id="29144"/>
    <lineage>
        <taxon>Eukaryota</taxon>
        <taxon>Metazoa</taxon>
        <taxon>Chordata</taxon>
        <taxon>Craniata</taxon>
        <taxon>Vertebrata</taxon>
        <taxon>Euteleostomi</taxon>
        <taxon>Actinopterygii</taxon>
        <taxon>Neopterygii</taxon>
        <taxon>Teleostei</taxon>
        <taxon>Ostariophysi</taxon>
        <taxon>Gonorynchiformes</taxon>
        <taxon>Chanidae</taxon>
        <taxon>Chanos</taxon>
    </lineage>
</organism>
<evidence type="ECO:0000256" key="3">
    <source>
        <dbReference type="ARBA" id="ARBA00022525"/>
    </source>
</evidence>
<keyword evidence="10" id="KW-1185">Reference proteome</keyword>
<feature type="disulfide bond" evidence="7">
    <location>
        <begin position="103"/>
        <end position="115"/>
    </location>
</feature>
<name>A0A6J2UN85_CHACN</name>
<evidence type="ECO:0000256" key="4">
    <source>
        <dbReference type="ARBA" id="ARBA00023157"/>
    </source>
</evidence>
<feature type="active site" evidence="5">
    <location>
        <position position="118"/>
    </location>
</feature>
<accession>A0A6J2UN85</accession>
<dbReference type="PANTHER" id="PTHR11716:SF106">
    <property type="entry name" value="PHOSPHOLIPASE A2 A2-ACTITOXIN-UCS2A-LIKE"/>
    <property type="match status" value="1"/>
</dbReference>
<dbReference type="GO" id="GO:0047498">
    <property type="term" value="F:calcium-dependent phospholipase A2 activity"/>
    <property type="evidence" value="ECO:0007669"/>
    <property type="project" value="TreeGrafter"/>
</dbReference>
<dbReference type="PROSITE" id="PS00118">
    <property type="entry name" value="PA2_HIS"/>
    <property type="match status" value="1"/>
</dbReference>
<dbReference type="SUPFAM" id="SSF48619">
    <property type="entry name" value="Phospholipase A2, PLA2"/>
    <property type="match status" value="1"/>
</dbReference>
<dbReference type="InterPro" id="IPR033113">
    <property type="entry name" value="PLA2_histidine"/>
</dbReference>
<proteinExistence type="inferred from homology"/>
<feature type="active site" evidence="5">
    <location>
        <position position="69"/>
    </location>
</feature>
<feature type="disulfide bond" evidence="7">
    <location>
        <begin position="48"/>
        <end position="145"/>
    </location>
</feature>
<evidence type="ECO:0000256" key="6">
    <source>
        <dbReference type="PIRSR" id="PIRSR601211-2"/>
    </source>
</evidence>
<dbReference type="Gene3D" id="1.20.90.10">
    <property type="entry name" value="Phospholipase A2 domain"/>
    <property type="match status" value="1"/>
</dbReference>
<feature type="disulfide bond" evidence="7">
    <location>
        <begin position="72"/>
        <end position="117"/>
    </location>
</feature>
<keyword evidence="3 8" id="KW-0964">Secreted</keyword>
<dbReference type="RefSeq" id="XP_030621855.1">
    <property type="nucleotide sequence ID" value="XM_030765995.1"/>
</dbReference>
<dbReference type="PRINTS" id="PR00389">
    <property type="entry name" value="PHPHLIPASEA2"/>
</dbReference>
<comment type="catalytic activity">
    <reaction evidence="8">
        <text>a 1,2-diacyl-sn-glycero-3-phosphocholine + H2O = a 1-acyl-sn-glycero-3-phosphocholine + a fatty acid + H(+)</text>
        <dbReference type="Rhea" id="RHEA:15801"/>
        <dbReference type="ChEBI" id="CHEBI:15377"/>
        <dbReference type="ChEBI" id="CHEBI:15378"/>
        <dbReference type="ChEBI" id="CHEBI:28868"/>
        <dbReference type="ChEBI" id="CHEBI:57643"/>
        <dbReference type="ChEBI" id="CHEBI:58168"/>
        <dbReference type="EC" id="3.1.1.4"/>
    </reaction>
</comment>
<dbReference type="GO" id="GO:0005576">
    <property type="term" value="C:extracellular region"/>
    <property type="evidence" value="ECO:0007669"/>
    <property type="project" value="UniProtKB-SubCell"/>
</dbReference>
<dbReference type="GO" id="GO:0016042">
    <property type="term" value="P:lipid catabolic process"/>
    <property type="evidence" value="ECO:0007669"/>
    <property type="project" value="InterPro"/>
</dbReference>
<dbReference type="PROSITE" id="PS00119">
    <property type="entry name" value="PA2_ASP"/>
    <property type="match status" value="1"/>
</dbReference>
<comment type="similarity">
    <text evidence="2">Belongs to the phospholipase A2 family. Group I subfamily. D49 sub-subfamily.</text>
</comment>
<keyword evidence="8" id="KW-0378">Hydrolase</keyword>
<feature type="domain" description="Phospholipase A2-like central" evidence="9">
    <location>
        <begin position="23"/>
        <end position="146"/>
    </location>
</feature>
<comment type="subcellular location">
    <subcellularLocation>
        <location evidence="1 8">Secreted</location>
    </subcellularLocation>
</comment>
<dbReference type="CDD" id="cd00125">
    <property type="entry name" value="PLA2c"/>
    <property type="match status" value="1"/>
</dbReference>
<protein>
    <recommendedName>
        <fullName evidence="8">Phospholipase A2</fullName>
        <ecNumber evidence="8">3.1.1.4</ecNumber>
    </recommendedName>
</protein>
<keyword evidence="4 7" id="KW-1015">Disulfide bond</keyword>
<feature type="binding site" evidence="6">
    <location>
        <position position="51"/>
    </location>
    <ligand>
        <name>Ca(2+)</name>
        <dbReference type="ChEBI" id="CHEBI:29108"/>
    </ligand>
</feature>